<comment type="subcellular location">
    <subcellularLocation>
        <location evidence="1 8">Cell membrane</location>
        <topology evidence="1 8">Multi-pass membrane protein</topology>
    </subcellularLocation>
</comment>
<feature type="transmembrane region" description="Helical" evidence="8">
    <location>
        <begin position="395"/>
        <end position="414"/>
    </location>
</feature>
<feature type="transmembrane region" description="Helical" evidence="8">
    <location>
        <begin position="319"/>
        <end position="342"/>
    </location>
</feature>
<comment type="similarity">
    <text evidence="2 8">Belongs to the lactate permease family.</text>
</comment>
<feature type="transmembrane region" description="Helical" evidence="8">
    <location>
        <begin position="93"/>
        <end position="120"/>
    </location>
</feature>
<dbReference type="PANTHER" id="PTHR30003">
    <property type="entry name" value="L-LACTATE PERMEASE"/>
    <property type="match status" value="1"/>
</dbReference>
<proteinExistence type="inferred from homology"/>
<feature type="transmembrane region" description="Helical" evidence="8">
    <location>
        <begin position="15"/>
        <end position="35"/>
    </location>
</feature>
<comment type="function">
    <text evidence="8">Uptake of L-lactate across the membrane. Can also transport D-lactate and glycolate.</text>
</comment>
<dbReference type="AlphaFoldDB" id="A0A0Q4B6E2"/>
<dbReference type="NCBIfam" id="TIGR00795">
    <property type="entry name" value="lctP"/>
    <property type="match status" value="1"/>
</dbReference>
<keyword evidence="4 8" id="KW-1003">Cell membrane</keyword>
<keyword evidence="3 8" id="KW-0813">Transport</keyword>
<keyword evidence="10" id="KW-1185">Reference proteome</keyword>
<evidence type="ECO:0000256" key="1">
    <source>
        <dbReference type="ARBA" id="ARBA00004651"/>
    </source>
</evidence>
<dbReference type="GO" id="GO:0015295">
    <property type="term" value="F:solute:proton symporter activity"/>
    <property type="evidence" value="ECO:0007669"/>
    <property type="project" value="TreeGrafter"/>
</dbReference>
<dbReference type="PATRIC" id="fig|1702214.3.peg.627"/>
<feature type="transmembrane region" description="Helical" evidence="8">
    <location>
        <begin position="168"/>
        <end position="186"/>
    </location>
</feature>
<dbReference type="InterPro" id="IPR003804">
    <property type="entry name" value="Lactate_perm"/>
</dbReference>
<comment type="caution">
    <text evidence="9">The sequence shown here is derived from an EMBL/GenBank/DDBJ whole genome shotgun (WGS) entry which is preliminary data.</text>
</comment>
<gene>
    <name evidence="9" type="ORF">AL399_06630</name>
</gene>
<feature type="transmembrane region" description="Helical" evidence="8">
    <location>
        <begin position="225"/>
        <end position="243"/>
    </location>
</feature>
<evidence type="ECO:0000256" key="8">
    <source>
        <dbReference type="RuleBase" id="RU365092"/>
    </source>
</evidence>
<evidence type="ECO:0000256" key="7">
    <source>
        <dbReference type="ARBA" id="ARBA00023136"/>
    </source>
</evidence>
<feature type="transmembrane region" description="Helical" evidence="8">
    <location>
        <begin position="363"/>
        <end position="389"/>
    </location>
</feature>
<feature type="transmembrane region" description="Helical" evidence="8">
    <location>
        <begin position="275"/>
        <end position="299"/>
    </location>
</feature>
<feature type="transmembrane region" description="Helical" evidence="8">
    <location>
        <begin position="479"/>
        <end position="497"/>
    </location>
</feature>
<evidence type="ECO:0000313" key="10">
    <source>
        <dbReference type="Proteomes" id="UP000054172"/>
    </source>
</evidence>
<reference evidence="9" key="1">
    <citation type="submission" date="2015-08" db="EMBL/GenBank/DDBJ databases">
        <title>Candidatus Bacteriodes Periocalifornicus.</title>
        <authorList>
            <person name="McLean J.S."/>
            <person name="Kelley S."/>
        </authorList>
    </citation>
    <scope>NUCLEOTIDE SEQUENCE [LARGE SCALE GENOMIC DNA]</scope>
    <source>
        <strain evidence="9">12B</strain>
    </source>
</reference>
<keyword evidence="5 8" id="KW-0812">Transmembrane</keyword>
<dbReference type="PANTHER" id="PTHR30003:SF0">
    <property type="entry name" value="GLYCOLATE PERMEASE GLCA-RELATED"/>
    <property type="match status" value="1"/>
</dbReference>
<evidence type="ECO:0000256" key="6">
    <source>
        <dbReference type="ARBA" id="ARBA00022989"/>
    </source>
</evidence>
<name>A0A0Q4B6E2_9BACT</name>
<accession>A0A0Q4B6E2</accession>
<feature type="transmembrane region" description="Helical" evidence="8">
    <location>
        <begin position="42"/>
        <end position="64"/>
    </location>
</feature>
<keyword evidence="7 8" id="KW-0472">Membrane</keyword>
<organism evidence="9 10">
    <name type="scientific">Candidatus [Bacteroides] periocalifornicus</name>
    <dbReference type="NCBI Taxonomy" id="1702214"/>
    <lineage>
        <taxon>Bacteria</taxon>
        <taxon>Pseudomonadati</taxon>
        <taxon>Bacteroidota</taxon>
    </lineage>
</organism>
<dbReference type="EMBL" id="LIIK01000031">
    <property type="protein sequence ID" value="KQM08571.1"/>
    <property type="molecule type" value="Genomic_DNA"/>
</dbReference>
<evidence type="ECO:0000313" key="9">
    <source>
        <dbReference type="EMBL" id="KQM08571.1"/>
    </source>
</evidence>
<feature type="transmembrane region" description="Helical" evidence="8">
    <location>
        <begin position="198"/>
        <end position="219"/>
    </location>
</feature>
<dbReference type="GO" id="GO:0015129">
    <property type="term" value="F:lactate transmembrane transporter activity"/>
    <property type="evidence" value="ECO:0007669"/>
    <property type="project" value="UniProtKB-UniRule"/>
</dbReference>
<feature type="transmembrane region" description="Helical" evidence="8">
    <location>
        <begin position="127"/>
        <end position="148"/>
    </location>
</feature>
<evidence type="ECO:0000256" key="3">
    <source>
        <dbReference type="ARBA" id="ARBA00022448"/>
    </source>
</evidence>
<dbReference type="GO" id="GO:0005886">
    <property type="term" value="C:plasma membrane"/>
    <property type="evidence" value="ECO:0007669"/>
    <property type="project" value="UniProtKB-SubCell"/>
</dbReference>
<dbReference type="Pfam" id="PF02652">
    <property type="entry name" value="Lactate_perm"/>
    <property type="match status" value="1"/>
</dbReference>
<evidence type="ECO:0000256" key="2">
    <source>
        <dbReference type="ARBA" id="ARBA00010100"/>
    </source>
</evidence>
<dbReference type="STRING" id="1702214.AL399_06630"/>
<sequence>MIGLLGVFKVSGDKSALITLMVTFVLAILGYGQGVVDASLSFVYGGIKALVPILFIILMAIYSYNVLQYTKAIDVLKEQFSSLSTDRSIQVLLITWGFGGLLEGMAGFGTAVAIPAAILIGLGFRPIFSALVSLLANSVATGFGAVGVPVTVLGTETGLPAQALGVDVILQLSPLMILIPLALTFLSDPRLRALPKNIILGLLVGIVSLLAQYAAVKYIGVETPAILGSLAAIVVILAVGKLLPKGKEPVANTPEKRADAPRSVKRDAATMWKAWAVYGFIMLLILLTSPLIPSINSTLKWLLVSKPTLNIGGTPHGLTISWLTQGGLLLFLGSLLGGLVQGGKLGELLKVLGRSVWQLRKTIVTVICLVGFSSIMETSGMIALLASGLASLTGAAYPFVAPAVGALGTFVTGSDTSSNILFGKLQTGVAEHLNVDPTWLAASNTAGATGGKIISPQSIAIATSACQMPGEEGPILKKAVVYALVYVAIAGVVVGIFI</sequence>
<evidence type="ECO:0000256" key="5">
    <source>
        <dbReference type="ARBA" id="ARBA00022692"/>
    </source>
</evidence>
<evidence type="ECO:0000256" key="4">
    <source>
        <dbReference type="ARBA" id="ARBA00022475"/>
    </source>
</evidence>
<protein>
    <recommendedName>
        <fullName evidence="8">L-lactate permease</fullName>
    </recommendedName>
</protein>
<dbReference type="Proteomes" id="UP000054172">
    <property type="component" value="Unassembled WGS sequence"/>
</dbReference>
<keyword evidence="6 8" id="KW-1133">Transmembrane helix</keyword>